<reference evidence="2 3" key="1">
    <citation type="submission" date="2024-10" db="EMBL/GenBank/DDBJ databases">
        <title>The Natural Products Discovery Center: Release of the First 8490 Sequenced Strains for Exploring Actinobacteria Biosynthetic Diversity.</title>
        <authorList>
            <person name="Kalkreuter E."/>
            <person name="Kautsar S.A."/>
            <person name="Yang D."/>
            <person name="Bader C.D."/>
            <person name="Teijaro C.N."/>
            <person name="Fluegel L."/>
            <person name="Davis C.M."/>
            <person name="Simpson J.R."/>
            <person name="Lauterbach L."/>
            <person name="Steele A.D."/>
            <person name="Gui C."/>
            <person name="Meng S."/>
            <person name="Li G."/>
            <person name="Viehrig K."/>
            <person name="Ye F."/>
            <person name="Su P."/>
            <person name="Kiefer A.F."/>
            <person name="Nichols A."/>
            <person name="Cepeda A.J."/>
            <person name="Yan W."/>
            <person name="Fan B."/>
            <person name="Jiang Y."/>
            <person name="Adhikari A."/>
            <person name="Zheng C.-J."/>
            <person name="Schuster L."/>
            <person name="Cowan T.M."/>
            <person name="Smanski M.J."/>
            <person name="Chevrette M.G."/>
            <person name="De Carvalho L.P.S."/>
            <person name="Shen B."/>
        </authorList>
    </citation>
    <scope>NUCLEOTIDE SEQUENCE [LARGE SCALE GENOMIC DNA]</scope>
    <source>
        <strain evidence="2 3">NPDC003029</strain>
    </source>
</reference>
<accession>A0ABW6RE53</accession>
<sequence>MPLPEGKTTARRFVEDKIPRGLAIRVFVYVVAGHLFAAFVYLLFTLGGRR</sequence>
<feature type="transmembrane region" description="Helical" evidence="1">
    <location>
        <begin position="22"/>
        <end position="44"/>
    </location>
</feature>
<evidence type="ECO:0000256" key="1">
    <source>
        <dbReference type="SAM" id="Phobius"/>
    </source>
</evidence>
<proteinExistence type="predicted"/>
<organism evidence="2 3">
    <name type="scientific">Streptomyces flavidovirens</name>
    <dbReference type="NCBI Taxonomy" id="67298"/>
    <lineage>
        <taxon>Bacteria</taxon>
        <taxon>Bacillati</taxon>
        <taxon>Actinomycetota</taxon>
        <taxon>Actinomycetes</taxon>
        <taxon>Kitasatosporales</taxon>
        <taxon>Streptomycetaceae</taxon>
        <taxon>Streptomyces</taxon>
    </lineage>
</organism>
<evidence type="ECO:0000313" key="2">
    <source>
        <dbReference type="EMBL" id="MFF3339809.1"/>
    </source>
</evidence>
<dbReference type="RefSeq" id="WP_355726285.1">
    <property type="nucleotide sequence ID" value="NZ_JBEXNP010000027.1"/>
</dbReference>
<keyword evidence="1" id="KW-0812">Transmembrane</keyword>
<dbReference type="EMBL" id="JBIAPK010000004">
    <property type="protein sequence ID" value="MFF3339809.1"/>
    <property type="molecule type" value="Genomic_DNA"/>
</dbReference>
<keyword evidence="1" id="KW-1133">Transmembrane helix</keyword>
<gene>
    <name evidence="2" type="ORF">ACFYWW_13900</name>
</gene>
<protein>
    <submittedName>
        <fullName evidence="2">DUF6126 family protein</fullName>
    </submittedName>
</protein>
<keyword evidence="3" id="KW-1185">Reference proteome</keyword>
<dbReference type="Pfam" id="PF19621">
    <property type="entry name" value="DUF6126"/>
    <property type="match status" value="1"/>
</dbReference>
<comment type="caution">
    <text evidence="2">The sequence shown here is derived from an EMBL/GenBank/DDBJ whole genome shotgun (WGS) entry which is preliminary data.</text>
</comment>
<dbReference type="Proteomes" id="UP001601976">
    <property type="component" value="Unassembled WGS sequence"/>
</dbReference>
<name>A0ABW6RE53_9ACTN</name>
<dbReference type="InterPro" id="IPR046129">
    <property type="entry name" value="DUF6126"/>
</dbReference>
<evidence type="ECO:0000313" key="3">
    <source>
        <dbReference type="Proteomes" id="UP001601976"/>
    </source>
</evidence>
<keyword evidence="1" id="KW-0472">Membrane</keyword>